<dbReference type="AlphaFoldDB" id="A0A6J4RM80"/>
<feature type="compositionally biased region" description="Basic and acidic residues" evidence="1">
    <location>
        <begin position="171"/>
        <end position="184"/>
    </location>
</feature>
<sequence>MPTDIADERLARVECPGAVQSGDCGAPVAGLRIEQGELEVGEPAVWLALDRLAQRPPALLEAVQATGQDAAQQERVGAEPVEVRGRRELVQGRLRVRRAVAEGVALEAGRRGGQHQRRPGGEHQDAHRHPRARAEPPPRWPPDDVAERAPPLVVLPALRPRSQRQRQQGQAEHRQRRELPEPVDHALQVPGGEPGEGGHHRAPSTAVVDAQRPDEPPDQRDGEGQQQQAADRPQLREHPEGEAVRVPGRLAAAPLDEVRDAEALRADPTHGVVGEDGERGAVEVVAARAQRAGEAAAVRRVDLLVAGRAEVLPAFVDRGRRRADRDHGGDGDDRREPQEQPVARDPGALGGGGAAPAQEARAEAGDGSGGERDRAGDGDRPDGLGQPDVQLRGRIGRADRHQRVPAEREEEHRGAHGHEGGPAPGVQEQEDDPGRREGERPAASLRQQRRAEQEGGAGERRRTEGPVDLAGDRHMARRPEPEDQQVRRGVGVLGRLREPPTEEERRGVVAERADQERPARDERRAGRDEAEGQQRVLGMPRPEGDDREREPQQEALVRALPGVARQDRPGQRRERPQDEQAERDDRERPRAAQARRRRRRQEQDDGGERQQEQRRRVPHRLAVAAVERRERQPRQHDDEPRDQERRAVVDGAALTAADADDGVLRGVRRRCCDLPHHRQPTRARGRRAFAPPPDALPDARRCVLQKAT</sequence>
<name>A0A6J4RM80_9ACTN</name>
<feature type="compositionally biased region" description="Basic residues" evidence="1">
    <location>
        <begin position="677"/>
        <end position="687"/>
    </location>
</feature>
<feature type="compositionally biased region" description="Basic and acidic residues" evidence="1">
    <location>
        <begin position="626"/>
        <end position="648"/>
    </location>
</feature>
<feature type="compositionally biased region" description="Low complexity" evidence="1">
    <location>
        <begin position="148"/>
        <end position="170"/>
    </location>
</feature>
<feature type="compositionally biased region" description="Basic and acidic residues" evidence="1">
    <location>
        <begin position="565"/>
        <end position="590"/>
    </location>
</feature>
<feature type="compositionally biased region" description="Basic and acidic residues" evidence="1">
    <location>
        <begin position="233"/>
        <end position="243"/>
    </location>
</feature>
<gene>
    <name evidence="2" type="ORF">AVDCRST_MAG69-502</name>
</gene>
<feature type="compositionally biased region" description="Basic and acidic residues" evidence="1">
    <location>
        <begin position="360"/>
        <end position="382"/>
    </location>
</feature>
<proteinExistence type="predicted"/>
<evidence type="ECO:0000313" key="2">
    <source>
        <dbReference type="EMBL" id="CAA9477005.1"/>
    </source>
</evidence>
<feature type="compositionally biased region" description="Basic and acidic residues" evidence="1">
    <location>
        <begin position="396"/>
        <end position="419"/>
    </location>
</feature>
<feature type="region of interest" description="Disordered" evidence="1">
    <location>
        <begin position="675"/>
        <end position="698"/>
    </location>
</feature>
<accession>A0A6J4RM80</accession>
<feature type="compositionally biased region" description="Basic and acidic residues" evidence="1">
    <location>
        <begin position="449"/>
        <end position="486"/>
    </location>
</feature>
<feature type="compositionally biased region" description="Basic and acidic residues" evidence="1">
    <location>
        <begin position="323"/>
        <end position="338"/>
    </location>
</feature>
<feature type="compositionally biased region" description="Basic and acidic residues" evidence="1">
    <location>
        <begin position="601"/>
        <end position="615"/>
    </location>
</feature>
<feature type="region of interest" description="Disordered" evidence="1">
    <location>
        <begin position="314"/>
        <end position="653"/>
    </location>
</feature>
<feature type="compositionally biased region" description="Basic and acidic residues" evidence="1">
    <location>
        <begin position="542"/>
        <end position="552"/>
    </location>
</feature>
<feature type="compositionally biased region" description="Basic and acidic residues" evidence="1">
    <location>
        <begin position="495"/>
        <end position="532"/>
    </location>
</feature>
<protein>
    <submittedName>
        <fullName evidence="2">Uncharacterized protein</fullName>
    </submittedName>
</protein>
<feature type="compositionally biased region" description="Basic and acidic residues" evidence="1">
    <location>
        <begin position="119"/>
        <end position="147"/>
    </location>
</feature>
<reference evidence="2" key="1">
    <citation type="submission" date="2020-02" db="EMBL/GenBank/DDBJ databases">
        <authorList>
            <person name="Meier V. D."/>
        </authorList>
    </citation>
    <scope>NUCLEOTIDE SEQUENCE</scope>
    <source>
        <strain evidence="2">AVDCRST_MAG69</strain>
    </source>
</reference>
<dbReference type="EMBL" id="CADCVP010000071">
    <property type="protein sequence ID" value="CAA9477005.1"/>
    <property type="molecule type" value="Genomic_DNA"/>
</dbReference>
<evidence type="ECO:0000256" key="1">
    <source>
        <dbReference type="SAM" id="MobiDB-lite"/>
    </source>
</evidence>
<feature type="compositionally biased region" description="Basic and acidic residues" evidence="1">
    <location>
        <begin position="211"/>
        <end position="223"/>
    </location>
</feature>
<organism evidence="2">
    <name type="scientific">uncultured Solirubrobacteraceae bacterium</name>
    <dbReference type="NCBI Taxonomy" id="1162706"/>
    <lineage>
        <taxon>Bacteria</taxon>
        <taxon>Bacillati</taxon>
        <taxon>Actinomycetota</taxon>
        <taxon>Thermoleophilia</taxon>
        <taxon>Solirubrobacterales</taxon>
        <taxon>Solirubrobacteraceae</taxon>
        <taxon>environmental samples</taxon>
    </lineage>
</organism>
<feature type="region of interest" description="Disordered" evidence="1">
    <location>
        <begin position="101"/>
        <end position="252"/>
    </location>
</feature>